<comment type="caution">
    <text evidence="1">The sequence shown here is derived from an EMBL/GenBank/DDBJ whole genome shotgun (WGS) entry which is preliminary data.</text>
</comment>
<gene>
    <name evidence="1" type="ORF">A2729_03155</name>
</gene>
<name>A0A1G1XS37_9BACT</name>
<sequence>MKLKKKLLGINARVFKIPNTIQPQEYSKGSGIDGVYTFSAEPERQSECALSVCLRLAVELEL</sequence>
<dbReference type="Proteomes" id="UP000178930">
    <property type="component" value="Unassembled WGS sequence"/>
</dbReference>
<accession>A0A1G1XS37</accession>
<organism evidence="1 2">
    <name type="scientific">Candidatus Buchananbacteria bacterium RIFCSPHIGHO2_01_FULL_39_14</name>
    <dbReference type="NCBI Taxonomy" id="1797532"/>
    <lineage>
        <taxon>Bacteria</taxon>
        <taxon>Candidatus Buchananiibacteriota</taxon>
    </lineage>
</organism>
<evidence type="ECO:0000313" key="2">
    <source>
        <dbReference type="Proteomes" id="UP000178930"/>
    </source>
</evidence>
<evidence type="ECO:0000313" key="1">
    <source>
        <dbReference type="EMBL" id="OGY42883.1"/>
    </source>
</evidence>
<dbReference type="AlphaFoldDB" id="A0A1G1XS37"/>
<reference evidence="1 2" key="1">
    <citation type="journal article" date="2016" name="Nat. Commun.">
        <title>Thousands of microbial genomes shed light on interconnected biogeochemical processes in an aquifer system.</title>
        <authorList>
            <person name="Anantharaman K."/>
            <person name="Brown C.T."/>
            <person name="Hug L.A."/>
            <person name="Sharon I."/>
            <person name="Castelle C.J."/>
            <person name="Probst A.J."/>
            <person name="Thomas B.C."/>
            <person name="Singh A."/>
            <person name="Wilkins M.J."/>
            <person name="Karaoz U."/>
            <person name="Brodie E.L."/>
            <person name="Williams K.H."/>
            <person name="Hubbard S.S."/>
            <person name="Banfield J.F."/>
        </authorList>
    </citation>
    <scope>NUCLEOTIDE SEQUENCE [LARGE SCALE GENOMIC DNA]</scope>
</reference>
<dbReference type="EMBL" id="MHIB01000049">
    <property type="protein sequence ID" value="OGY42883.1"/>
    <property type="molecule type" value="Genomic_DNA"/>
</dbReference>
<protein>
    <submittedName>
        <fullName evidence="1">Uncharacterized protein</fullName>
    </submittedName>
</protein>
<proteinExistence type="predicted"/>